<dbReference type="AlphaFoldDB" id="A0A9P6QKI9"/>
<dbReference type="CDD" id="cd22191">
    <property type="entry name" value="DPBB_RlpA_EXP_N-like"/>
    <property type="match status" value="2"/>
</dbReference>
<feature type="domain" description="RlpA-like protein double-psi beta-barrel" evidence="3">
    <location>
        <begin position="174"/>
        <end position="265"/>
    </location>
</feature>
<proteinExistence type="predicted"/>
<keyword evidence="5" id="KW-1185">Reference proteome</keyword>
<sequence>MAPLASLALFTTFVSGILAAPTTEVKIQPVNLTIPAGLDISYNGWGTWFDDRRNACEGIQYSFDEPIAAINKAQFGDGKFVCGKYVEVALESNPKVTRRFKVVDVCNECSQASLDFSRKAMRELTDEGLVKINWKLVKESTNNATTTTVAIASKPTSTPSSQISTSASGQKFYGRMTWFSDTWGSCGKHFSQSDMIVAMNEHQMGRKIWGPESRCGQKVRVWNAKTSVVLTIADTCPKRFCNHGALDLSQAAFTRFASKTTGVIYLNWEFVN</sequence>
<comment type="caution">
    <text evidence="4">The sequence shown here is derived from an EMBL/GenBank/DDBJ whole genome shotgun (WGS) entry which is preliminary data.</text>
</comment>
<evidence type="ECO:0000259" key="3">
    <source>
        <dbReference type="Pfam" id="PF03330"/>
    </source>
</evidence>
<dbReference type="OrthoDB" id="623670at2759"/>
<gene>
    <name evidence="4" type="ORF">DFQ27_003201</name>
</gene>
<evidence type="ECO:0000256" key="1">
    <source>
        <dbReference type="ARBA" id="ARBA00022729"/>
    </source>
</evidence>
<feature type="signal peptide" evidence="2">
    <location>
        <begin position="1"/>
        <end position="19"/>
    </location>
</feature>
<reference evidence="4" key="1">
    <citation type="journal article" date="2020" name="Fungal Divers.">
        <title>Resolving the Mortierellaceae phylogeny through synthesis of multi-gene phylogenetics and phylogenomics.</title>
        <authorList>
            <person name="Vandepol N."/>
            <person name="Liber J."/>
            <person name="Desiro A."/>
            <person name="Na H."/>
            <person name="Kennedy M."/>
            <person name="Barry K."/>
            <person name="Grigoriev I.V."/>
            <person name="Miller A.N."/>
            <person name="O'Donnell K."/>
            <person name="Stajich J.E."/>
            <person name="Bonito G."/>
        </authorList>
    </citation>
    <scope>NUCLEOTIDE SEQUENCE</scope>
    <source>
        <strain evidence="4">BC1065</strain>
    </source>
</reference>
<dbReference type="Pfam" id="PF03330">
    <property type="entry name" value="DPBB_1"/>
    <property type="match status" value="1"/>
</dbReference>
<feature type="chain" id="PRO_5040117020" description="RlpA-like protein double-psi beta-barrel domain-containing protein" evidence="2">
    <location>
        <begin position="20"/>
        <end position="272"/>
    </location>
</feature>
<dbReference type="Proteomes" id="UP000807716">
    <property type="component" value="Unassembled WGS sequence"/>
</dbReference>
<organism evidence="4 5">
    <name type="scientific">Actinomortierella ambigua</name>
    <dbReference type="NCBI Taxonomy" id="1343610"/>
    <lineage>
        <taxon>Eukaryota</taxon>
        <taxon>Fungi</taxon>
        <taxon>Fungi incertae sedis</taxon>
        <taxon>Mucoromycota</taxon>
        <taxon>Mortierellomycotina</taxon>
        <taxon>Mortierellomycetes</taxon>
        <taxon>Mortierellales</taxon>
        <taxon>Mortierellaceae</taxon>
        <taxon>Actinomortierella</taxon>
    </lineage>
</organism>
<dbReference type="InterPro" id="IPR009009">
    <property type="entry name" value="RlpA-like_DPBB"/>
</dbReference>
<evidence type="ECO:0000313" key="5">
    <source>
        <dbReference type="Proteomes" id="UP000807716"/>
    </source>
</evidence>
<dbReference type="Gene3D" id="2.40.40.10">
    <property type="entry name" value="RlpA-like domain"/>
    <property type="match status" value="2"/>
</dbReference>
<dbReference type="EMBL" id="JAAAJB010000023">
    <property type="protein sequence ID" value="KAG0269513.1"/>
    <property type="molecule type" value="Genomic_DNA"/>
</dbReference>
<dbReference type="PANTHER" id="PTHR31836:SF28">
    <property type="entry name" value="SRCR DOMAIN-CONTAINING PROTEIN-RELATED"/>
    <property type="match status" value="1"/>
</dbReference>
<name>A0A9P6QKI9_9FUNG</name>
<dbReference type="InterPro" id="IPR051477">
    <property type="entry name" value="Expansin_CellWall"/>
</dbReference>
<evidence type="ECO:0000313" key="4">
    <source>
        <dbReference type="EMBL" id="KAG0269513.1"/>
    </source>
</evidence>
<dbReference type="PANTHER" id="PTHR31836">
    <property type="match status" value="1"/>
</dbReference>
<keyword evidence="1 2" id="KW-0732">Signal</keyword>
<evidence type="ECO:0000256" key="2">
    <source>
        <dbReference type="SAM" id="SignalP"/>
    </source>
</evidence>
<dbReference type="InterPro" id="IPR036908">
    <property type="entry name" value="RlpA-like_sf"/>
</dbReference>
<dbReference type="SUPFAM" id="SSF50685">
    <property type="entry name" value="Barwin-like endoglucanases"/>
    <property type="match status" value="2"/>
</dbReference>
<protein>
    <recommendedName>
        <fullName evidence="3">RlpA-like protein double-psi beta-barrel domain-containing protein</fullName>
    </recommendedName>
</protein>
<accession>A0A9P6QKI9</accession>